<keyword evidence="2" id="KW-0472">Membrane</keyword>
<gene>
    <name evidence="3" type="ORF">M427DRAFT_157082</name>
</gene>
<name>A0A139A888_GONPJ</name>
<feature type="compositionally biased region" description="Pro residues" evidence="1">
    <location>
        <begin position="323"/>
        <end position="343"/>
    </location>
</feature>
<feature type="compositionally biased region" description="Basic and acidic residues" evidence="1">
    <location>
        <begin position="14"/>
        <end position="24"/>
    </location>
</feature>
<evidence type="ECO:0000256" key="2">
    <source>
        <dbReference type="SAM" id="Phobius"/>
    </source>
</evidence>
<feature type="transmembrane region" description="Helical" evidence="2">
    <location>
        <begin position="729"/>
        <end position="750"/>
    </location>
</feature>
<keyword evidence="2" id="KW-0812">Transmembrane</keyword>
<feature type="compositionally biased region" description="Pro residues" evidence="1">
    <location>
        <begin position="291"/>
        <end position="312"/>
    </location>
</feature>
<organism evidence="3 4">
    <name type="scientific">Gonapodya prolifera (strain JEL478)</name>
    <name type="common">Monoblepharis prolifera</name>
    <dbReference type="NCBI Taxonomy" id="1344416"/>
    <lineage>
        <taxon>Eukaryota</taxon>
        <taxon>Fungi</taxon>
        <taxon>Fungi incertae sedis</taxon>
        <taxon>Chytridiomycota</taxon>
        <taxon>Chytridiomycota incertae sedis</taxon>
        <taxon>Monoblepharidomycetes</taxon>
        <taxon>Monoblepharidales</taxon>
        <taxon>Gonapodyaceae</taxon>
        <taxon>Gonapodya</taxon>
    </lineage>
</organism>
<reference evidence="3 4" key="1">
    <citation type="journal article" date="2015" name="Genome Biol. Evol.">
        <title>Phylogenomic analyses indicate that early fungi evolved digesting cell walls of algal ancestors of land plants.</title>
        <authorList>
            <person name="Chang Y."/>
            <person name="Wang S."/>
            <person name="Sekimoto S."/>
            <person name="Aerts A.L."/>
            <person name="Choi C."/>
            <person name="Clum A."/>
            <person name="LaButti K.M."/>
            <person name="Lindquist E.A."/>
            <person name="Yee Ngan C."/>
            <person name="Ohm R.A."/>
            <person name="Salamov A.A."/>
            <person name="Grigoriev I.V."/>
            <person name="Spatafora J.W."/>
            <person name="Berbee M.L."/>
        </authorList>
    </citation>
    <scope>NUCLEOTIDE SEQUENCE [LARGE SCALE GENOMIC DNA]</scope>
    <source>
        <strain evidence="3 4">JEL478</strain>
    </source>
</reference>
<keyword evidence="4" id="KW-1185">Reference proteome</keyword>
<evidence type="ECO:0000313" key="4">
    <source>
        <dbReference type="Proteomes" id="UP000070544"/>
    </source>
</evidence>
<evidence type="ECO:0000256" key="1">
    <source>
        <dbReference type="SAM" id="MobiDB-lite"/>
    </source>
</evidence>
<feature type="region of interest" description="Disordered" evidence="1">
    <location>
        <begin position="156"/>
        <end position="431"/>
    </location>
</feature>
<feature type="compositionally biased region" description="Pro residues" evidence="1">
    <location>
        <begin position="231"/>
        <end position="243"/>
    </location>
</feature>
<proteinExistence type="predicted"/>
<feature type="region of interest" description="Disordered" evidence="1">
    <location>
        <begin position="1"/>
        <end position="33"/>
    </location>
</feature>
<dbReference type="EMBL" id="KQ965784">
    <property type="protein sequence ID" value="KXS12898.1"/>
    <property type="molecule type" value="Genomic_DNA"/>
</dbReference>
<feature type="region of interest" description="Disordered" evidence="1">
    <location>
        <begin position="482"/>
        <end position="560"/>
    </location>
</feature>
<sequence length="752" mass="79139">MDGKGGDTSPNGRSSREGQRRTSISERLPTYPASLLTGPTGAYYRDFARVRRLLLDIDALVSRLEVLDATEMVAFTEEQMEGARNSLSTTSLTALTHLSTARALLRSLCDRVALDETVSDDERLEIEVQAGEWIGHARKAGERFARVSVGVGLVGSGSGGAEGQDEQGRARTPSRAGVSRGHARTPSAGRLMISQRAEEGLDSETTPFSLGTQAPPTGFPATVPASSPAPGSMPLPIPGPIPAPSLAVGSSPSPTPSTEPFKIPPSPPLPPRSHSRAQSVSPSGSSNPSVPMLPLPTLPPMPSFATFSPPPFTTAVAGSGEPTTPPPLARSNPSPPPPAPPPRMARSPSLRSPQNIFGSRDIRPPSALAGSREPPRPVSTVGGPREARPVSAVGGTPRPPSAAATRDHRTSMMAPVAGSAPAAATTTPQRSMWEWAADPRGAAGGVGVNVPVAGATAEARWARAAAGFATPVATIDAPAQSAQVEHASSETSITPPPAAETSDMRGDFRRSRASTPPAETSDTRGDFRRSTAYTSPAETADTRGDFRRSTAYTPTPPGQVRSLKNLYKAYEELVQMVEGAEGIQPTMLAPAADPSPPRPSMDPESEWAPSHRRTSSSQRAEQGLVTGYAHPVVNRQPFQYQLHQQPSQQARKSRALSPNPVVSAWDAFDYRASVAAAAGWREVGDEENAPGVGAGSGVGPKTVPVAERWQIDDRIVEPPPLRRAGWRRVGVILAVLLAFAVIGFILWLVFRK</sequence>
<dbReference type="Proteomes" id="UP000070544">
    <property type="component" value="Unassembled WGS sequence"/>
</dbReference>
<evidence type="ECO:0000313" key="3">
    <source>
        <dbReference type="EMBL" id="KXS12898.1"/>
    </source>
</evidence>
<feature type="compositionally biased region" description="Low complexity" evidence="1">
    <location>
        <begin position="344"/>
        <end position="353"/>
    </location>
</feature>
<keyword evidence="2" id="KW-1133">Transmembrane helix</keyword>
<dbReference type="STRING" id="1344416.A0A139A888"/>
<feature type="compositionally biased region" description="Pro residues" evidence="1">
    <location>
        <begin position="253"/>
        <end position="271"/>
    </location>
</feature>
<feature type="compositionally biased region" description="Polar residues" evidence="1">
    <location>
        <begin position="203"/>
        <end position="215"/>
    </location>
</feature>
<feature type="compositionally biased region" description="Low complexity" evidence="1">
    <location>
        <begin position="279"/>
        <end position="290"/>
    </location>
</feature>
<dbReference type="AlphaFoldDB" id="A0A139A888"/>
<feature type="compositionally biased region" description="Low complexity" evidence="1">
    <location>
        <begin position="414"/>
        <end position="428"/>
    </location>
</feature>
<protein>
    <submittedName>
        <fullName evidence="3">Uncharacterized protein</fullName>
    </submittedName>
</protein>
<feature type="region of interest" description="Disordered" evidence="1">
    <location>
        <begin position="587"/>
        <end position="620"/>
    </location>
</feature>
<accession>A0A139A888</accession>